<keyword evidence="1" id="KW-0732">Signal</keyword>
<evidence type="ECO:0000313" key="3">
    <source>
        <dbReference type="Proteomes" id="UP000604381"/>
    </source>
</evidence>
<name>A0A930Y1F5_9GAMM</name>
<protein>
    <recommendedName>
        <fullName evidence="4">Tetratricopeptide repeat protein</fullName>
    </recommendedName>
</protein>
<dbReference type="AlphaFoldDB" id="A0A930Y1F5"/>
<evidence type="ECO:0000313" key="2">
    <source>
        <dbReference type="EMBL" id="MBF2735310.1"/>
    </source>
</evidence>
<reference evidence="2" key="1">
    <citation type="submission" date="2020-10" db="EMBL/GenBank/DDBJ databases">
        <title>An improved Amphimedon queenslandica hologenome assembly reveals how three proteobacterial symbionts can extend the metabolic phenotypic of their marine sponge host.</title>
        <authorList>
            <person name="Degnan B."/>
            <person name="Degnan S."/>
            <person name="Xiang X."/>
        </authorList>
    </citation>
    <scope>NUCLEOTIDE SEQUENCE</scope>
    <source>
        <strain evidence="2">AqS2</strain>
    </source>
</reference>
<dbReference type="Proteomes" id="UP000604381">
    <property type="component" value="Unassembled WGS sequence"/>
</dbReference>
<organism evidence="2 3">
    <name type="scientific">Candidatus Amphirhobacter heronislandensis</name>
    <dbReference type="NCBI Taxonomy" id="1732024"/>
    <lineage>
        <taxon>Bacteria</taxon>
        <taxon>Pseudomonadati</taxon>
        <taxon>Pseudomonadota</taxon>
        <taxon>Gammaproteobacteria</taxon>
        <taxon>Candidatus Tethybacterales</taxon>
        <taxon>Candidatus Tethybacteraceae</taxon>
        <taxon>Candidatus Amphirhobacter</taxon>
    </lineage>
</organism>
<accession>A0A930Y1F5</accession>
<keyword evidence="3" id="KW-1185">Reference proteome</keyword>
<dbReference type="EMBL" id="JADHEI010000033">
    <property type="protein sequence ID" value="MBF2735310.1"/>
    <property type="molecule type" value="Genomic_DNA"/>
</dbReference>
<comment type="caution">
    <text evidence="2">The sequence shown here is derived from an EMBL/GenBank/DDBJ whole genome shotgun (WGS) entry which is preliminary data.</text>
</comment>
<evidence type="ECO:0008006" key="4">
    <source>
        <dbReference type="Google" id="ProtNLM"/>
    </source>
</evidence>
<feature type="chain" id="PRO_5037206716" description="Tetratricopeptide repeat protein" evidence="1">
    <location>
        <begin position="17"/>
        <end position="197"/>
    </location>
</feature>
<gene>
    <name evidence="2" type="ORF">ISN26_04395</name>
</gene>
<feature type="signal peptide" evidence="1">
    <location>
        <begin position="1"/>
        <end position="16"/>
    </location>
</feature>
<sequence length="197" mass="21181">MSLLAVAALAAGPAIAQDQDQQIEQAPEVELPPVQDESLLAKIRIAARGGDFNLARQRRDELKGTPRLWAKGGVALGLGYLEHGDAATADEVLRKALEAATYSEGLTSYDRVSALLYAADALHSREEYRGLADEAFNGAVGFANNLTFIEYDLAVMELAIVGRRLGQDPEDLRSVLETMSNASLRDKLIEQLGLDGG</sequence>
<evidence type="ECO:0000256" key="1">
    <source>
        <dbReference type="SAM" id="SignalP"/>
    </source>
</evidence>
<proteinExistence type="predicted"/>